<proteinExistence type="predicted"/>
<feature type="region of interest" description="Disordered" evidence="1">
    <location>
        <begin position="54"/>
        <end position="91"/>
    </location>
</feature>
<name>A0A974S9F3_9CAUL</name>
<dbReference type="EMBL" id="CP068570">
    <property type="protein sequence ID" value="QQZ49517.1"/>
    <property type="molecule type" value="Genomic_DNA"/>
</dbReference>
<gene>
    <name evidence="2" type="ORF">JKL49_21515</name>
</gene>
<evidence type="ECO:0000313" key="2">
    <source>
        <dbReference type="EMBL" id="QQZ49517.1"/>
    </source>
</evidence>
<evidence type="ECO:0000256" key="1">
    <source>
        <dbReference type="SAM" id="MobiDB-lite"/>
    </source>
</evidence>
<organism evidence="2">
    <name type="scientific">Phenylobacterium glaciei</name>
    <dbReference type="NCBI Taxonomy" id="2803784"/>
    <lineage>
        <taxon>Bacteria</taxon>
        <taxon>Pseudomonadati</taxon>
        <taxon>Pseudomonadota</taxon>
        <taxon>Alphaproteobacteria</taxon>
        <taxon>Caulobacterales</taxon>
        <taxon>Caulobacteraceae</taxon>
        <taxon>Phenylobacterium</taxon>
    </lineage>
</organism>
<protein>
    <submittedName>
        <fullName evidence="2">Uncharacterized protein</fullName>
    </submittedName>
</protein>
<accession>A0A974S9F3</accession>
<sequence length="130" mass="13950">MVSDNKVGALPRSEALSTRVRRLQAEAKGLAREHIAALVAALHEAEALSAEIAEGGEAYPPASATSRDAWPRRSRARWPPSRRSTRGTSGLQGLWPASCTVALQPSRFGATAMVSRVARTRPRLVAEAPR</sequence>
<reference evidence="2" key="1">
    <citation type="submission" date="2021-01" db="EMBL/GenBank/DDBJ databases">
        <title>Genome sequence of Phenylobacterium sp. 20VBR1 isolated from a valley glaceir, Ny-Alesund, Svalbard.</title>
        <authorList>
            <person name="Thomas F.A."/>
            <person name="Krishnan K.P."/>
            <person name="Sinha R.K."/>
        </authorList>
    </citation>
    <scope>NUCLEOTIDE SEQUENCE</scope>
    <source>
        <strain evidence="2">20VBR1</strain>
    </source>
</reference>
<dbReference type="AlphaFoldDB" id="A0A974S9F3"/>